<dbReference type="PANTHER" id="PTHR37984:SF5">
    <property type="entry name" value="PROTEIN NYNRIN-LIKE"/>
    <property type="match status" value="1"/>
</dbReference>
<dbReference type="FunFam" id="3.10.10.10:FF:000007">
    <property type="entry name" value="Retrovirus-related Pol polyprotein from transposon 17.6-like Protein"/>
    <property type="match status" value="1"/>
</dbReference>
<keyword evidence="14" id="KW-0233">DNA recombination</keyword>
<feature type="compositionally biased region" description="Basic and acidic residues" evidence="16">
    <location>
        <begin position="33"/>
        <end position="47"/>
    </location>
</feature>
<keyword evidence="12" id="KW-0239">DNA-directed DNA polymerase</keyword>
<evidence type="ECO:0000256" key="1">
    <source>
        <dbReference type="ARBA" id="ARBA00022670"/>
    </source>
</evidence>
<feature type="compositionally biased region" description="Basic and acidic residues" evidence="16">
    <location>
        <begin position="70"/>
        <end position="85"/>
    </location>
</feature>
<evidence type="ECO:0000256" key="8">
    <source>
        <dbReference type="ARBA" id="ARBA00022801"/>
    </source>
</evidence>
<dbReference type="GO" id="GO:0003677">
    <property type="term" value="F:DNA binding"/>
    <property type="evidence" value="ECO:0007669"/>
    <property type="project" value="UniProtKB-KW"/>
</dbReference>
<accession>A0AAQ3NWN8</accession>
<keyword evidence="11" id="KW-0695">RNA-directed DNA polymerase</keyword>
<dbReference type="CDD" id="cd00303">
    <property type="entry name" value="retropepsin_like"/>
    <property type="match status" value="1"/>
</dbReference>
<dbReference type="Pfam" id="PF08284">
    <property type="entry name" value="RVP_2"/>
    <property type="match status" value="1"/>
</dbReference>
<evidence type="ECO:0000256" key="16">
    <source>
        <dbReference type="SAM" id="MobiDB-lite"/>
    </source>
</evidence>
<dbReference type="InterPro" id="IPR043502">
    <property type="entry name" value="DNA/RNA_pol_sf"/>
</dbReference>
<dbReference type="PROSITE" id="PS50994">
    <property type="entry name" value="INTEGRASE"/>
    <property type="match status" value="1"/>
</dbReference>
<dbReference type="Pfam" id="PF00078">
    <property type="entry name" value="RVT_1"/>
    <property type="match status" value="1"/>
</dbReference>
<evidence type="ECO:0000259" key="18">
    <source>
        <dbReference type="PROSITE" id="PS50878"/>
    </source>
</evidence>
<feature type="region of interest" description="Disordered" evidence="16">
    <location>
        <begin position="33"/>
        <end position="91"/>
    </location>
</feature>
<evidence type="ECO:0000313" key="20">
    <source>
        <dbReference type="EMBL" id="WVZ17520.1"/>
    </source>
</evidence>
<evidence type="ECO:0000259" key="17">
    <source>
        <dbReference type="PROSITE" id="PS50013"/>
    </source>
</evidence>
<dbReference type="CDD" id="cd01647">
    <property type="entry name" value="RT_LTR"/>
    <property type="match status" value="1"/>
</dbReference>
<dbReference type="Gene3D" id="3.30.420.10">
    <property type="entry name" value="Ribonuclease H-like superfamily/Ribonuclease H"/>
    <property type="match status" value="1"/>
</dbReference>
<dbReference type="GO" id="GO:0004519">
    <property type="term" value="F:endonuclease activity"/>
    <property type="evidence" value="ECO:0007669"/>
    <property type="project" value="UniProtKB-KW"/>
</dbReference>
<dbReference type="InterPro" id="IPR012337">
    <property type="entry name" value="RNaseH-like_sf"/>
</dbReference>
<dbReference type="InterPro" id="IPR056924">
    <property type="entry name" value="SH3_Tf2-1"/>
</dbReference>
<dbReference type="GO" id="GO:0003964">
    <property type="term" value="F:RNA-directed DNA polymerase activity"/>
    <property type="evidence" value="ECO:0007669"/>
    <property type="project" value="UniProtKB-KW"/>
</dbReference>
<evidence type="ECO:0000256" key="12">
    <source>
        <dbReference type="ARBA" id="ARBA00022932"/>
    </source>
</evidence>
<evidence type="ECO:0000256" key="9">
    <source>
        <dbReference type="ARBA" id="ARBA00022842"/>
    </source>
</evidence>
<dbReference type="Gene3D" id="3.30.70.270">
    <property type="match status" value="2"/>
</dbReference>
<organism evidence="20 21">
    <name type="scientific">Vigna mungo</name>
    <name type="common">Black gram</name>
    <name type="synonym">Phaseolus mungo</name>
    <dbReference type="NCBI Taxonomy" id="3915"/>
    <lineage>
        <taxon>Eukaryota</taxon>
        <taxon>Viridiplantae</taxon>
        <taxon>Streptophyta</taxon>
        <taxon>Embryophyta</taxon>
        <taxon>Tracheophyta</taxon>
        <taxon>Spermatophyta</taxon>
        <taxon>Magnoliopsida</taxon>
        <taxon>eudicotyledons</taxon>
        <taxon>Gunneridae</taxon>
        <taxon>Pentapetalae</taxon>
        <taxon>rosids</taxon>
        <taxon>fabids</taxon>
        <taxon>Fabales</taxon>
        <taxon>Fabaceae</taxon>
        <taxon>Papilionoideae</taxon>
        <taxon>50 kb inversion clade</taxon>
        <taxon>NPAAA clade</taxon>
        <taxon>indigoferoid/millettioid clade</taxon>
        <taxon>Phaseoleae</taxon>
        <taxon>Vigna</taxon>
    </lineage>
</organism>
<evidence type="ECO:0000256" key="5">
    <source>
        <dbReference type="ARBA" id="ARBA00022723"/>
    </source>
</evidence>
<dbReference type="InterPro" id="IPR036397">
    <property type="entry name" value="RNaseH_sf"/>
</dbReference>
<keyword evidence="21" id="KW-1185">Reference proteome</keyword>
<evidence type="ECO:0000256" key="14">
    <source>
        <dbReference type="ARBA" id="ARBA00023172"/>
    </source>
</evidence>
<dbReference type="Pfam" id="PF03732">
    <property type="entry name" value="Retrotrans_gag"/>
    <property type="match status" value="1"/>
</dbReference>
<dbReference type="InterPro" id="IPR000953">
    <property type="entry name" value="Chromo/chromo_shadow_dom"/>
</dbReference>
<dbReference type="Pfam" id="PF17919">
    <property type="entry name" value="RT_RNaseH_2"/>
    <property type="match status" value="1"/>
</dbReference>
<dbReference type="InterPro" id="IPR000477">
    <property type="entry name" value="RT_dom"/>
</dbReference>
<keyword evidence="9" id="KW-0460">Magnesium</keyword>
<gene>
    <name evidence="20" type="ORF">V8G54_010502</name>
</gene>
<feature type="region of interest" description="Disordered" evidence="16">
    <location>
        <begin position="291"/>
        <end position="312"/>
    </location>
</feature>
<keyword evidence="15" id="KW-0511">Multifunctional enzyme</keyword>
<dbReference type="GO" id="GO:0003887">
    <property type="term" value="F:DNA-directed DNA polymerase activity"/>
    <property type="evidence" value="ECO:0007669"/>
    <property type="project" value="UniProtKB-KW"/>
</dbReference>
<evidence type="ECO:0000256" key="6">
    <source>
        <dbReference type="ARBA" id="ARBA00022750"/>
    </source>
</evidence>
<dbReference type="GO" id="GO:0046872">
    <property type="term" value="F:metal ion binding"/>
    <property type="evidence" value="ECO:0007669"/>
    <property type="project" value="UniProtKB-KW"/>
</dbReference>
<dbReference type="GO" id="GO:0004190">
    <property type="term" value="F:aspartic-type endopeptidase activity"/>
    <property type="evidence" value="ECO:0007669"/>
    <property type="project" value="UniProtKB-KW"/>
</dbReference>
<dbReference type="InterPro" id="IPR005162">
    <property type="entry name" value="Retrotrans_gag_dom"/>
</dbReference>
<name>A0AAQ3NWN8_VIGMU</name>
<dbReference type="SUPFAM" id="SSF56672">
    <property type="entry name" value="DNA/RNA polymerases"/>
    <property type="match status" value="1"/>
</dbReference>
<evidence type="ECO:0000256" key="10">
    <source>
        <dbReference type="ARBA" id="ARBA00022908"/>
    </source>
</evidence>
<dbReference type="Gene3D" id="2.40.70.10">
    <property type="entry name" value="Acid Proteases"/>
    <property type="match status" value="1"/>
</dbReference>
<dbReference type="InterPro" id="IPR021109">
    <property type="entry name" value="Peptidase_aspartic_dom_sf"/>
</dbReference>
<dbReference type="Pfam" id="PF24626">
    <property type="entry name" value="SH3_Tf2-1"/>
    <property type="match status" value="1"/>
</dbReference>
<dbReference type="Pfam" id="PF17921">
    <property type="entry name" value="Integrase_H2C2"/>
    <property type="match status" value="1"/>
</dbReference>
<sequence length="1555" mass="179381">MVTTRTTMESRIENLEKSMLEWKHESQIQMDEIKQLLKEKNRGDTRGQSRQRRSPKRRTEGESQGSRAISSRESEPYSRTRDLRRGSRPPKGYYRGRKLEIPIFAGDDAYGWINRVERYFKVNAMDDYEKMRAALNWYHWWEEQTPSPSWVQFKEAVIRRFQPELVQNPFGPLLSIKQTGTVMEYREKFEMISAPLKNADRVMLKEIFLNGLHVELQAELKLYNIDSLSELMDQALLLEEKNWALKKKVLGSGEKVSMGEKEISPMVTKMARSYTATVDTMKNKLYVKKPNYGSAGPVEPKPQNGPSGDKQITMGRRLSQAELQERSKKGLCFKCGEKWGPEHECKLKHYQLEESEDGDEEEEEKTELEHKTLQLRVLILVDCGATNNFLSRKLVAELDLLVENTPIYTVEVGTGEKVKGRGLCKGVELEMQGVKIKQDFFLFNLGGTEVVLGMDWLADLGDIEANFRNMIIKWGDEGGKKVLKGDPSLSKAQASWRSMIKALHDEGVGYYIAYQQLEDTKENQIPNIRPYRYPYYQKNEIEKIVGEMLDAGIIRTSTSPYSSPIILVRKKDGGWRFCVDYRALNKLTIPDKFPIPVIDELLDEVGSAILFSKLDLKSGYHQIRMREEDIPKTTFRTHEGHYEFLVMPFGLTNAPSTFQALMNKVLKPYLRKFVLVFFDDILIYSPDEGSHQQHLKWVLQLLRENNLFANFKKCNFGQRQLRYLGHLISGKGVSADPDKVNEMVNWPVPKDLKGLKGFLGLTGYYRRFVKNYGKIAWPLTQLLKKDNFKWGNDAQQAFEQLKAAMTTLPVLAVPDFEKAFVIETDASGKGVGAVLMQEGRPIAYMSQSLSNRAQRKSVYERELMAIVLAVQKWRHYLMGSHFVVHTDQKSLRFLADQRIMGEEQQKWISKLMGFDFEIRYKPGCENRAADALSRKLQYSALSTVQLNEWDELEDEIQANARLRGIIQDLLKQQDSHPGFQLIKGRLYYKGRMLIPKNSSKIPLILKEFHDSALGGHSGFFRTYKRISGLLFWEGMKKEIQQYVLSCAVCQQNKYQTLNPGGLLQPLPIPTHTWSDISMDFIGGLPKTQGVDTILVVVDRLTKYAHFIAIAHPYTAKDIAEIFIKDIVKLHGFPSSIVSDRDKVFISHFWTELFKMAGTKLKFSSAYHPQTDGQTEVVNRCLETYLSVWAEFWYNTNYNSSTKMTPFKALYGREPPVLIRGDMIQSSVEEVNRLMADRNHMLDELKEHLVLAQNRMCKQANKHRREVEFQVGDVVYLKIKPYKLKSLAKKVNQKLSPRYYGPYEIMEKFSPAAYKLQLPAGSKVHPVFHVSALKKSIDATITSQPLPLFLADDWELKVQPTEALTVRRNQQGDLEILIRWKDLPDFENSWEALSTIKEHFPDFHLEDKVHLVEGSVDRNPEIVRPKPTISKVYVRQRKKGKVRDQNGKRENEKNFMRGEILLCGYKEWKESSEYQHDELLQRMRCRTRDSAVVCSSSDGNGGKMKLEKVTLAEYLSAEKNESTKKKILINIQSVFTCAAMWIYKKSHELCVVWMNS</sequence>
<feature type="domain" description="Chromo" evidence="17">
    <location>
        <begin position="1358"/>
        <end position="1401"/>
    </location>
</feature>
<dbReference type="InterPro" id="IPR041588">
    <property type="entry name" value="Integrase_H2C2"/>
</dbReference>
<evidence type="ECO:0000256" key="2">
    <source>
        <dbReference type="ARBA" id="ARBA00022679"/>
    </source>
</evidence>
<evidence type="ECO:0000256" key="3">
    <source>
        <dbReference type="ARBA" id="ARBA00022695"/>
    </source>
</evidence>
<evidence type="ECO:0000259" key="19">
    <source>
        <dbReference type="PROSITE" id="PS50994"/>
    </source>
</evidence>
<dbReference type="InterPro" id="IPR016197">
    <property type="entry name" value="Chromo-like_dom_sf"/>
</dbReference>
<evidence type="ECO:0000313" key="21">
    <source>
        <dbReference type="Proteomes" id="UP001374535"/>
    </source>
</evidence>
<dbReference type="CDD" id="cd09274">
    <property type="entry name" value="RNase_HI_RT_Ty3"/>
    <property type="match status" value="1"/>
</dbReference>
<keyword evidence="5" id="KW-0479">Metal-binding</keyword>
<protein>
    <recommendedName>
        <fullName evidence="22">Ty3/gypsy retrotransposon protein</fullName>
    </recommendedName>
</protein>
<keyword evidence="10" id="KW-0229">DNA integration</keyword>
<evidence type="ECO:0000256" key="7">
    <source>
        <dbReference type="ARBA" id="ARBA00022759"/>
    </source>
</evidence>
<keyword evidence="6" id="KW-0064">Aspartyl protease</keyword>
<keyword evidence="2" id="KW-0808">Transferase</keyword>
<dbReference type="SUPFAM" id="SSF50630">
    <property type="entry name" value="Acid proteases"/>
    <property type="match status" value="1"/>
</dbReference>
<proteinExistence type="predicted"/>
<dbReference type="SUPFAM" id="SSF54160">
    <property type="entry name" value="Chromo domain-like"/>
    <property type="match status" value="1"/>
</dbReference>
<dbReference type="InterPro" id="IPR050951">
    <property type="entry name" value="Retrovirus_Pol_polyprotein"/>
</dbReference>
<dbReference type="PANTHER" id="PTHR37984">
    <property type="entry name" value="PROTEIN CBG26694"/>
    <property type="match status" value="1"/>
</dbReference>
<feature type="domain" description="Integrase catalytic" evidence="19">
    <location>
        <begin position="1063"/>
        <end position="1254"/>
    </location>
</feature>
<keyword evidence="8" id="KW-0378">Hydrolase</keyword>
<dbReference type="InterPro" id="IPR043128">
    <property type="entry name" value="Rev_trsase/Diguanyl_cyclase"/>
</dbReference>
<dbReference type="PROSITE" id="PS50878">
    <property type="entry name" value="RT_POL"/>
    <property type="match status" value="1"/>
</dbReference>
<evidence type="ECO:0000256" key="4">
    <source>
        <dbReference type="ARBA" id="ARBA00022722"/>
    </source>
</evidence>
<dbReference type="FunFam" id="3.10.20.370:FF:000001">
    <property type="entry name" value="Retrovirus-related Pol polyprotein from transposon 17.6-like protein"/>
    <property type="match status" value="1"/>
</dbReference>
<evidence type="ECO:0000256" key="13">
    <source>
        <dbReference type="ARBA" id="ARBA00023125"/>
    </source>
</evidence>
<dbReference type="Gene3D" id="3.10.10.10">
    <property type="entry name" value="HIV Type 1 Reverse Transcriptase, subunit A, domain 1"/>
    <property type="match status" value="1"/>
</dbReference>
<reference evidence="20 21" key="1">
    <citation type="journal article" date="2023" name="Life. Sci Alliance">
        <title>Evolutionary insights into 3D genome organization and epigenetic landscape of Vigna mungo.</title>
        <authorList>
            <person name="Junaid A."/>
            <person name="Singh B."/>
            <person name="Bhatia S."/>
        </authorList>
    </citation>
    <scope>NUCLEOTIDE SEQUENCE [LARGE SCALE GENOMIC DNA]</scope>
    <source>
        <strain evidence="20">Urdbean</strain>
    </source>
</reference>
<keyword evidence="7" id="KW-0255">Endonuclease</keyword>
<keyword evidence="3" id="KW-0548">Nucleotidyltransferase</keyword>
<evidence type="ECO:0000256" key="11">
    <source>
        <dbReference type="ARBA" id="ARBA00022918"/>
    </source>
</evidence>
<keyword evidence="4" id="KW-0540">Nuclease</keyword>
<feature type="domain" description="Reverse transcriptase" evidence="18">
    <location>
        <begin position="549"/>
        <end position="728"/>
    </location>
</feature>
<keyword evidence="1" id="KW-0645">Protease</keyword>
<keyword evidence="13" id="KW-0238">DNA-binding</keyword>
<dbReference type="Gene3D" id="3.10.20.370">
    <property type="match status" value="1"/>
</dbReference>
<dbReference type="GO" id="GO:0006310">
    <property type="term" value="P:DNA recombination"/>
    <property type="evidence" value="ECO:0007669"/>
    <property type="project" value="UniProtKB-KW"/>
</dbReference>
<dbReference type="FunFam" id="3.30.70.270:FF:000020">
    <property type="entry name" value="Transposon Tf2-6 polyprotein-like Protein"/>
    <property type="match status" value="1"/>
</dbReference>
<dbReference type="InterPro" id="IPR001584">
    <property type="entry name" value="Integrase_cat-core"/>
</dbReference>
<dbReference type="Gene3D" id="1.10.340.70">
    <property type="match status" value="1"/>
</dbReference>
<dbReference type="SUPFAM" id="SSF53098">
    <property type="entry name" value="Ribonuclease H-like"/>
    <property type="match status" value="1"/>
</dbReference>
<dbReference type="PROSITE" id="PS50013">
    <property type="entry name" value="CHROMO_2"/>
    <property type="match status" value="1"/>
</dbReference>
<evidence type="ECO:0008006" key="22">
    <source>
        <dbReference type="Google" id="ProtNLM"/>
    </source>
</evidence>
<dbReference type="GO" id="GO:0015074">
    <property type="term" value="P:DNA integration"/>
    <property type="evidence" value="ECO:0007669"/>
    <property type="project" value="UniProtKB-KW"/>
</dbReference>
<dbReference type="GO" id="GO:0006508">
    <property type="term" value="P:proteolysis"/>
    <property type="evidence" value="ECO:0007669"/>
    <property type="project" value="UniProtKB-KW"/>
</dbReference>
<dbReference type="EMBL" id="CP144698">
    <property type="protein sequence ID" value="WVZ17520.1"/>
    <property type="molecule type" value="Genomic_DNA"/>
</dbReference>
<dbReference type="Proteomes" id="UP001374535">
    <property type="component" value="Chromosome 3"/>
</dbReference>
<evidence type="ECO:0000256" key="15">
    <source>
        <dbReference type="ARBA" id="ARBA00023268"/>
    </source>
</evidence>
<dbReference type="InterPro" id="IPR041577">
    <property type="entry name" value="RT_RNaseH_2"/>
</dbReference>